<evidence type="ECO:0000259" key="14">
    <source>
        <dbReference type="SMART" id="SM00563"/>
    </source>
</evidence>
<feature type="transmembrane region" description="Helical" evidence="13">
    <location>
        <begin position="86"/>
        <end position="106"/>
    </location>
</feature>
<reference evidence="15" key="1">
    <citation type="submission" date="2021-05" db="EMBL/GenBank/DDBJ databases">
        <title>A free-living protist that lacks canonical eukaryotic 1 DNA replication and segregation systems.</title>
        <authorList>
            <person name="Salas-Leiva D.E."/>
            <person name="Tromer E.C."/>
            <person name="Curtis B.A."/>
            <person name="Jerlstrom-Hultqvist J."/>
            <person name="Kolisko M."/>
            <person name="Yi Z."/>
            <person name="Salas-Leiva J.S."/>
            <person name="Gallot-Lavallee L."/>
            <person name="Kops G.J.P.L."/>
            <person name="Archibald J.M."/>
            <person name="Simpson A.G.B."/>
            <person name="Roger A.J."/>
        </authorList>
    </citation>
    <scope>NUCLEOTIDE SEQUENCE</scope>
    <source>
        <strain evidence="15">BICM</strain>
    </source>
</reference>
<evidence type="ECO:0000313" key="15">
    <source>
        <dbReference type="EMBL" id="KAG9396977.1"/>
    </source>
</evidence>
<feature type="transmembrane region" description="Helical" evidence="13">
    <location>
        <begin position="38"/>
        <end position="66"/>
    </location>
</feature>
<evidence type="ECO:0000256" key="13">
    <source>
        <dbReference type="SAM" id="Phobius"/>
    </source>
</evidence>
<evidence type="ECO:0000256" key="10">
    <source>
        <dbReference type="ARBA" id="ARBA00023209"/>
    </source>
</evidence>
<dbReference type="AlphaFoldDB" id="A0A8J6BBS8"/>
<evidence type="ECO:0000256" key="1">
    <source>
        <dbReference type="ARBA" id="ARBA00004370"/>
    </source>
</evidence>
<evidence type="ECO:0000256" key="5">
    <source>
        <dbReference type="ARBA" id="ARBA00022679"/>
    </source>
</evidence>
<evidence type="ECO:0000256" key="12">
    <source>
        <dbReference type="ARBA" id="ARBA00023315"/>
    </source>
</evidence>
<dbReference type="Pfam" id="PF01553">
    <property type="entry name" value="Acyltransferase"/>
    <property type="match status" value="1"/>
</dbReference>
<dbReference type="Proteomes" id="UP000717585">
    <property type="component" value="Unassembled WGS sequence"/>
</dbReference>
<comment type="caution">
    <text evidence="15">The sequence shown here is derived from an EMBL/GenBank/DDBJ whole genome shotgun (WGS) entry which is preliminary data.</text>
</comment>
<dbReference type="GO" id="GO:0008374">
    <property type="term" value="F:O-acyltransferase activity"/>
    <property type="evidence" value="ECO:0007669"/>
    <property type="project" value="InterPro"/>
</dbReference>
<proteinExistence type="inferred from homology"/>
<feature type="domain" description="Phospholipid/glycerol acyltransferase" evidence="14">
    <location>
        <begin position="119"/>
        <end position="228"/>
    </location>
</feature>
<evidence type="ECO:0000313" key="16">
    <source>
        <dbReference type="Proteomes" id="UP000717585"/>
    </source>
</evidence>
<dbReference type="GO" id="GO:0016020">
    <property type="term" value="C:membrane"/>
    <property type="evidence" value="ECO:0007669"/>
    <property type="project" value="UniProtKB-SubCell"/>
</dbReference>
<evidence type="ECO:0000256" key="9">
    <source>
        <dbReference type="ARBA" id="ARBA00023136"/>
    </source>
</evidence>
<keyword evidence="8" id="KW-0443">Lipid metabolism</keyword>
<comment type="similarity">
    <text evidence="3">Belongs to the 1-acyl-sn-glycerol-3-phosphate acyltransferase family.</text>
</comment>
<dbReference type="SUPFAM" id="SSF69593">
    <property type="entry name" value="Glycerol-3-phosphate (1)-acyltransferase"/>
    <property type="match status" value="1"/>
</dbReference>
<name>A0A8J6BBS8_9EUKA</name>
<comment type="subcellular location">
    <subcellularLocation>
        <location evidence="1">Membrane</location>
    </subcellularLocation>
</comment>
<gene>
    <name evidence="15" type="ORF">J8273_1326</name>
</gene>
<evidence type="ECO:0000256" key="7">
    <source>
        <dbReference type="ARBA" id="ARBA00022989"/>
    </source>
</evidence>
<keyword evidence="11" id="KW-1208">Phospholipid metabolism</keyword>
<protein>
    <submittedName>
        <fullName evidence="15">Acyltransferase</fullName>
    </submittedName>
</protein>
<accession>A0A8J6BBS8</accession>
<evidence type="ECO:0000256" key="4">
    <source>
        <dbReference type="ARBA" id="ARBA00022516"/>
    </source>
</evidence>
<dbReference type="EMBL" id="JAHDYR010000004">
    <property type="protein sequence ID" value="KAG9396977.1"/>
    <property type="molecule type" value="Genomic_DNA"/>
</dbReference>
<keyword evidence="7 13" id="KW-1133">Transmembrane helix</keyword>
<evidence type="ECO:0000256" key="6">
    <source>
        <dbReference type="ARBA" id="ARBA00022692"/>
    </source>
</evidence>
<dbReference type="SMART" id="SM00563">
    <property type="entry name" value="PlsC"/>
    <property type="match status" value="1"/>
</dbReference>
<dbReference type="InterPro" id="IPR045252">
    <property type="entry name" value="LPCAT1-like"/>
</dbReference>
<keyword evidence="9 13" id="KW-0472">Membrane</keyword>
<comment type="pathway">
    <text evidence="2">Lipid metabolism.</text>
</comment>
<sequence>MSAILSATLSQKTDEVTDLPLSMLNPFTRRYVKHDIFWFIKVLLIPVIWLIHTGCFFTLMLSFAPFYVLLLGKDHTRPMPLWRQRVSHAISLPALTIFLASFGVFVRERGLENIQGRPRVIVSNHVSALDIMAIWRRFQNSFVSKAEVQDIFAMGTYAKCLRCVFVNRGSGNSGIHEVIKTRVEDPRLWPPITFFPEGTTTNGSAVIRFHVGAFKPGVPVQPVAIKYHWRHTDPSDTCIGTWKHLSVIWWSMFTLIEVTYLPLYTPSEEEKADPMLFAENVRMEIAKTLDVPLSSGTFKAKMAFLGAGRKEE</sequence>
<evidence type="ECO:0000256" key="8">
    <source>
        <dbReference type="ARBA" id="ARBA00023098"/>
    </source>
</evidence>
<dbReference type="CDD" id="cd07991">
    <property type="entry name" value="LPLAT_LPCAT1-like"/>
    <property type="match status" value="1"/>
</dbReference>
<keyword evidence="4" id="KW-0444">Lipid biosynthesis</keyword>
<evidence type="ECO:0000256" key="11">
    <source>
        <dbReference type="ARBA" id="ARBA00023264"/>
    </source>
</evidence>
<evidence type="ECO:0000256" key="3">
    <source>
        <dbReference type="ARBA" id="ARBA00008655"/>
    </source>
</evidence>
<keyword evidence="5" id="KW-0808">Transferase</keyword>
<keyword evidence="10" id="KW-0594">Phospholipid biosynthesis</keyword>
<keyword evidence="16" id="KW-1185">Reference proteome</keyword>
<dbReference type="OrthoDB" id="272512at2759"/>
<keyword evidence="12 15" id="KW-0012">Acyltransferase</keyword>
<dbReference type="GO" id="GO:0008654">
    <property type="term" value="P:phospholipid biosynthetic process"/>
    <property type="evidence" value="ECO:0007669"/>
    <property type="project" value="UniProtKB-KW"/>
</dbReference>
<keyword evidence="6 13" id="KW-0812">Transmembrane</keyword>
<organism evidence="15 16">
    <name type="scientific">Carpediemonas membranifera</name>
    <dbReference type="NCBI Taxonomy" id="201153"/>
    <lineage>
        <taxon>Eukaryota</taxon>
        <taxon>Metamonada</taxon>
        <taxon>Carpediemonas-like organisms</taxon>
        <taxon>Carpediemonas</taxon>
    </lineage>
</organism>
<dbReference type="PANTHER" id="PTHR23063:SF52">
    <property type="entry name" value="LYSOPHOSPHATIDYLCHOLINE ACYLTRANSFERASE"/>
    <property type="match status" value="1"/>
</dbReference>
<evidence type="ECO:0000256" key="2">
    <source>
        <dbReference type="ARBA" id="ARBA00005189"/>
    </source>
</evidence>
<dbReference type="PANTHER" id="PTHR23063">
    <property type="entry name" value="PHOSPHOLIPID ACYLTRANSFERASE"/>
    <property type="match status" value="1"/>
</dbReference>
<dbReference type="InterPro" id="IPR002123">
    <property type="entry name" value="Plipid/glycerol_acylTrfase"/>
</dbReference>